<accession>A0A926D155</accession>
<dbReference type="SMART" id="SM00382">
    <property type="entry name" value="AAA"/>
    <property type="match status" value="1"/>
</dbReference>
<dbReference type="PROSITE" id="PS50893">
    <property type="entry name" value="ABC_TRANSPORTER_2"/>
    <property type="match status" value="1"/>
</dbReference>
<reference evidence="5" key="1">
    <citation type="submission" date="2020-08" db="EMBL/GenBank/DDBJ databases">
        <title>Genome public.</title>
        <authorList>
            <person name="Liu C."/>
            <person name="Sun Q."/>
        </authorList>
    </citation>
    <scope>NUCLEOTIDE SEQUENCE</scope>
    <source>
        <strain evidence="5">NSJ-44</strain>
    </source>
</reference>
<dbReference type="CDD" id="cd03255">
    <property type="entry name" value="ABC_MJ0796_LolCDE_FtsE"/>
    <property type="match status" value="1"/>
</dbReference>
<dbReference type="InterPro" id="IPR027417">
    <property type="entry name" value="P-loop_NTPase"/>
</dbReference>
<evidence type="ECO:0000259" key="4">
    <source>
        <dbReference type="PROSITE" id="PS50893"/>
    </source>
</evidence>
<sequence length="228" mass="25052">MIELTNVCKTYTDCSGGIEVLKDINLKVAPGEFIAIMGPSGSGKSTLMNILGCLDHADSGTYRLDGCLTTELSDEKMALVRRDRIGFIFQSFFLLPKLTAVDNVALPLMYRGVPQAKRREAAYAMLRRMGLAQRAHHRPDQLSGGQRQRVACARALINSPKLVLADEPTGNLDSRAGSEIMEILQNFSQSGVSVVLITHESEIARYADRQYILRDGRLQPSPSEGVRA</sequence>
<dbReference type="GO" id="GO:0016887">
    <property type="term" value="F:ATP hydrolysis activity"/>
    <property type="evidence" value="ECO:0007669"/>
    <property type="project" value="InterPro"/>
</dbReference>
<dbReference type="FunFam" id="3.40.50.300:FF:000032">
    <property type="entry name" value="Export ABC transporter ATP-binding protein"/>
    <property type="match status" value="1"/>
</dbReference>
<dbReference type="EMBL" id="JACRSO010000002">
    <property type="protein sequence ID" value="MBC8529064.1"/>
    <property type="molecule type" value="Genomic_DNA"/>
</dbReference>
<dbReference type="GO" id="GO:0005524">
    <property type="term" value="F:ATP binding"/>
    <property type="evidence" value="ECO:0007669"/>
    <property type="project" value="UniProtKB-KW"/>
</dbReference>
<comment type="caution">
    <text evidence="5">The sequence shown here is derived from an EMBL/GenBank/DDBJ whole genome shotgun (WGS) entry which is preliminary data.</text>
</comment>
<evidence type="ECO:0000313" key="6">
    <source>
        <dbReference type="Proteomes" id="UP000654279"/>
    </source>
</evidence>
<dbReference type="Pfam" id="PF00005">
    <property type="entry name" value="ABC_tran"/>
    <property type="match status" value="1"/>
</dbReference>
<dbReference type="Gene3D" id="3.40.50.300">
    <property type="entry name" value="P-loop containing nucleotide triphosphate hydrolases"/>
    <property type="match status" value="1"/>
</dbReference>
<dbReference type="InterPro" id="IPR015854">
    <property type="entry name" value="ABC_transpr_LolD-like"/>
</dbReference>
<evidence type="ECO:0000313" key="5">
    <source>
        <dbReference type="EMBL" id="MBC8529064.1"/>
    </source>
</evidence>
<gene>
    <name evidence="5" type="ORF">H8699_06455</name>
</gene>
<keyword evidence="6" id="KW-1185">Reference proteome</keyword>
<organism evidence="5 6">
    <name type="scientific">Luoshenia tenuis</name>
    <dbReference type="NCBI Taxonomy" id="2763654"/>
    <lineage>
        <taxon>Bacteria</taxon>
        <taxon>Bacillati</taxon>
        <taxon>Bacillota</taxon>
        <taxon>Clostridia</taxon>
        <taxon>Christensenellales</taxon>
        <taxon>Christensenellaceae</taxon>
        <taxon>Luoshenia</taxon>
    </lineage>
</organism>
<dbReference type="GO" id="GO:0022857">
    <property type="term" value="F:transmembrane transporter activity"/>
    <property type="evidence" value="ECO:0007669"/>
    <property type="project" value="TreeGrafter"/>
</dbReference>
<dbReference type="AlphaFoldDB" id="A0A926D155"/>
<keyword evidence="1" id="KW-0813">Transport</keyword>
<protein>
    <submittedName>
        <fullName evidence="5">ABC transporter ATP-binding protein</fullName>
    </submittedName>
</protein>
<evidence type="ECO:0000256" key="2">
    <source>
        <dbReference type="ARBA" id="ARBA00022741"/>
    </source>
</evidence>
<dbReference type="InterPro" id="IPR003439">
    <property type="entry name" value="ABC_transporter-like_ATP-bd"/>
</dbReference>
<dbReference type="GO" id="GO:0098796">
    <property type="term" value="C:membrane protein complex"/>
    <property type="evidence" value="ECO:0007669"/>
    <property type="project" value="UniProtKB-ARBA"/>
</dbReference>
<dbReference type="GO" id="GO:0005886">
    <property type="term" value="C:plasma membrane"/>
    <property type="evidence" value="ECO:0007669"/>
    <property type="project" value="TreeGrafter"/>
</dbReference>
<evidence type="ECO:0000256" key="3">
    <source>
        <dbReference type="ARBA" id="ARBA00022840"/>
    </source>
</evidence>
<keyword evidence="2" id="KW-0547">Nucleotide-binding</keyword>
<dbReference type="SUPFAM" id="SSF52540">
    <property type="entry name" value="P-loop containing nucleoside triphosphate hydrolases"/>
    <property type="match status" value="1"/>
</dbReference>
<keyword evidence="3 5" id="KW-0067">ATP-binding</keyword>
<dbReference type="InterPro" id="IPR003593">
    <property type="entry name" value="AAA+_ATPase"/>
</dbReference>
<evidence type="ECO:0000256" key="1">
    <source>
        <dbReference type="ARBA" id="ARBA00022448"/>
    </source>
</evidence>
<dbReference type="RefSeq" id="WP_249284957.1">
    <property type="nucleotide sequence ID" value="NZ_JACRSO010000002.1"/>
</dbReference>
<dbReference type="PANTHER" id="PTHR24220">
    <property type="entry name" value="IMPORT ATP-BINDING PROTEIN"/>
    <property type="match status" value="1"/>
</dbReference>
<name>A0A926D155_9FIRM</name>
<feature type="domain" description="ABC transporter" evidence="4">
    <location>
        <begin position="2"/>
        <end position="228"/>
    </location>
</feature>
<dbReference type="InterPro" id="IPR017911">
    <property type="entry name" value="MacB-like_ATP-bd"/>
</dbReference>
<proteinExistence type="predicted"/>
<dbReference type="PANTHER" id="PTHR24220:SF86">
    <property type="entry name" value="ABC TRANSPORTER ABCH.1"/>
    <property type="match status" value="1"/>
</dbReference>
<dbReference type="Proteomes" id="UP000654279">
    <property type="component" value="Unassembled WGS sequence"/>
</dbReference>